<evidence type="ECO:0000313" key="3">
    <source>
        <dbReference type="Proteomes" id="UP001274896"/>
    </source>
</evidence>
<dbReference type="AlphaFoldDB" id="A0AAE0UMN4"/>
<accession>A0AAE0UMN4</accession>
<reference evidence="2" key="1">
    <citation type="submission" date="2023-06" db="EMBL/GenBank/DDBJ databases">
        <title>Male Hemibagrus guttatus genome.</title>
        <authorList>
            <person name="Bian C."/>
        </authorList>
    </citation>
    <scope>NUCLEOTIDE SEQUENCE</scope>
    <source>
        <strain evidence="2">Male_cb2023</strain>
        <tissue evidence="2">Muscle</tissue>
    </source>
</reference>
<evidence type="ECO:0000256" key="1">
    <source>
        <dbReference type="ARBA" id="ARBA00009458"/>
    </source>
</evidence>
<dbReference type="InterPro" id="IPR033543">
    <property type="entry name" value="BCL2L15"/>
</dbReference>
<protein>
    <recommendedName>
        <fullName evidence="4">Bcl-2-like protein 15</fullName>
    </recommendedName>
</protein>
<dbReference type="Gene3D" id="1.10.437.10">
    <property type="entry name" value="Blc2-like"/>
    <property type="match status" value="1"/>
</dbReference>
<sequence>MQVKISIASYSPGSLRSILGYIYLQYLSMAPVKFEQQTSDILCCFFEESYLETDSGNDFDPVKIATQLRQLGDHYDETVIQPLMRKVQKADADQAADVFNNSVDSLCKMWVAERPEIASEKHLLKATMALSLYMKRNCPDLSTHVRGAITNIINNRLGNWIMQQGGWERFTKVLQGDVPCRVSITVPELFQS</sequence>
<dbReference type="GO" id="GO:0042981">
    <property type="term" value="P:regulation of apoptotic process"/>
    <property type="evidence" value="ECO:0007669"/>
    <property type="project" value="InterPro"/>
</dbReference>
<dbReference type="EMBL" id="JAUCMX010000023">
    <property type="protein sequence ID" value="KAK3512909.1"/>
    <property type="molecule type" value="Genomic_DNA"/>
</dbReference>
<dbReference type="InterPro" id="IPR020726">
    <property type="entry name" value="Bcl2_BH2_motif_CS"/>
</dbReference>
<comment type="similarity">
    <text evidence="1">Belongs to the Bcl-2 family.</text>
</comment>
<gene>
    <name evidence="2" type="ORF">QTP70_028967</name>
</gene>
<proteinExistence type="inferred from homology"/>
<dbReference type="SUPFAM" id="SSF56854">
    <property type="entry name" value="Bcl-2 inhibitors of programmed cell death"/>
    <property type="match status" value="1"/>
</dbReference>
<dbReference type="PANTHER" id="PTHR36466">
    <property type="entry name" value="BCL-2-LIKE PROTEIN 15"/>
    <property type="match status" value="1"/>
</dbReference>
<keyword evidence="3" id="KW-1185">Reference proteome</keyword>
<dbReference type="PROSITE" id="PS01258">
    <property type="entry name" value="BH2"/>
    <property type="match status" value="1"/>
</dbReference>
<dbReference type="Proteomes" id="UP001274896">
    <property type="component" value="Unassembled WGS sequence"/>
</dbReference>
<evidence type="ECO:0000313" key="2">
    <source>
        <dbReference type="EMBL" id="KAK3512909.1"/>
    </source>
</evidence>
<evidence type="ECO:0008006" key="4">
    <source>
        <dbReference type="Google" id="ProtNLM"/>
    </source>
</evidence>
<comment type="caution">
    <text evidence="2">The sequence shown here is derived from an EMBL/GenBank/DDBJ whole genome shotgun (WGS) entry which is preliminary data.</text>
</comment>
<organism evidence="2 3">
    <name type="scientific">Hemibagrus guttatus</name>
    <dbReference type="NCBI Taxonomy" id="175788"/>
    <lineage>
        <taxon>Eukaryota</taxon>
        <taxon>Metazoa</taxon>
        <taxon>Chordata</taxon>
        <taxon>Craniata</taxon>
        <taxon>Vertebrata</taxon>
        <taxon>Euteleostomi</taxon>
        <taxon>Actinopterygii</taxon>
        <taxon>Neopterygii</taxon>
        <taxon>Teleostei</taxon>
        <taxon>Ostariophysi</taxon>
        <taxon>Siluriformes</taxon>
        <taxon>Bagridae</taxon>
        <taxon>Hemibagrus</taxon>
    </lineage>
</organism>
<dbReference type="PANTHER" id="PTHR36466:SF1">
    <property type="entry name" value="BCL-2-LIKE PROTEIN 15"/>
    <property type="match status" value="1"/>
</dbReference>
<dbReference type="InterPro" id="IPR036834">
    <property type="entry name" value="Bcl-2-like_sf"/>
</dbReference>
<name>A0AAE0UMN4_9TELE</name>